<gene>
    <name evidence="1" type="ORF">P5G52_08070</name>
</gene>
<name>A0ABT8K077_9MICC</name>
<evidence type="ECO:0000313" key="2">
    <source>
        <dbReference type="Proteomes" id="UP001174209"/>
    </source>
</evidence>
<protein>
    <recommendedName>
        <fullName evidence="3">CdiI immunity protein domain-containing protein</fullName>
    </recommendedName>
</protein>
<sequence length="96" mass="10575">MISFPHAEEQRALINAAVVESGFTTGEVWLHYFSLSGEVDEYEIEAYLAGLMPLPSLECDLLALAVNELIDDLPPRRRAPFSDELIRAHSGSGDAE</sequence>
<keyword evidence="2" id="KW-1185">Reference proteome</keyword>
<dbReference type="Proteomes" id="UP001174209">
    <property type="component" value="Unassembled WGS sequence"/>
</dbReference>
<dbReference type="EMBL" id="JAROCG010000001">
    <property type="protein sequence ID" value="MDN4610826.1"/>
    <property type="molecule type" value="Genomic_DNA"/>
</dbReference>
<evidence type="ECO:0000313" key="1">
    <source>
        <dbReference type="EMBL" id="MDN4610826.1"/>
    </source>
</evidence>
<dbReference type="RefSeq" id="WP_301226321.1">
    <property type="nucleotide sequence ID" value="NZ_JAROCG010000001.1"/>
</dbReference>
<proteinExistence type="predicted"/>
<organism evidence="1 2">
    <name type="scientific">Arthrobacter burdickii</name>
    <dbReference type="NCBI Taxonomy" id="3035920"/>
    <lineage>
        <taxon>Bacteria</taxon>
        <taxon>Bacillati</taxon>
        <taxon>Actinomycetota</taxon>
        <taxon>Actinomycetes</taxon>
        <taxon>Micrococcales</taxon>
        <taxon>Micrococcaceae</taxon>
        <taxon>Arthrobacter</taxon>
    </lineage>
</organism>
<evidence type="ECO:0008006" key="3">
    <source>
        <dbReference type="Google" id="ProtNLM"/>
    </source>
</evidence>
<comment type="caution">
    <text evidence="1">The sequence shown here is derived from an EMBL/GenBank/DDBJ whole genome shotgun (WGS) entry which is preliminary data.</text>
</comment>
<accession>A0ABT8K077</accession>
<reference evidence="1" key="1">
    <citation type="submission" date="2023-06" db="EMBL/GenBank/DDBJ databases">
        <title>MT1 and MT2 Draft Genomes of Novel Species.</title>
        <authorList>
            <person name="Venkateswaran K."/>
        </authorList>
    </citation>
    <scope>NUCLEOTIDE SEQUENCE</scope>
    <source>
        <strain evidence="1">IIF3SC-B10</strain>
    </source>
</reference>